<protein>
    <submittedName>
        <fullName evidence="5">Protein containing Amino acid adenylation</fullName>
    </submittedName>
</protein>
<dbReference type="InterPro" id="IPR023213">
    <property type="entry name" value="CAT-like_dom_sf"/>
</dbReference>
<dbReference type="InterPro" id="IPR000873">
    <property type="entry name" value="AMP-dep_synth/lig_dom"/>
</dbReference>
<evidence type="ECO:0000313" key="6">
    <source>
        <dbReference type="Proteomes" id="UP000076962"/>
    </source>
</evidence>
<dbReference type="SUPFAM" id="SSF56801">
    <property type="entry name" value="Acetyl-CoA synthetase-like"/>
    <property type="match status" value="1"/>
</dbReference>
<dbReference type="InterPro" id="IPR036736">
    <property type="entry name" value="ACP-like_sf"/>
</dbReference>
<dbReference type="Pfam" id="PF00501">
    <property type="entry name" value="AMP-binding"/>
    <property type="match status" value="1"/>
</dbReference>
<dbReference type="InterPro" id="IPR014729">
    <property type="entry name" value="Rossmann-like_a/b/a_fold"/>
</dbReference>
<dbReference type="NCBIfam" id="TIGR01720">
    <property type="entry name" value="NRPS-para261"/>
    <property type="match status" value="1"/>
</dbReference>
<dbReference type="Gene3D" id="3.40.50.980">
    <property type="match status" value="2"/>
</dbReference>
<evidence type="ECO:0000256" key="1">
    <source>
        <dbReference type="ARBA" id="ARBA00001957"/>
    </source>
</evidence>
<dbReference type="PROSITE" id="PS50075">
    <property type="entry name" value="CARRIER"/>
    <property type="match status" value="1"/>
</dbReference>
<sequence>MGLFIEVGPLQVEISPEDTFLSLAKQVQADALMGLRYAQPGISSAATNSAYDVLLNYIHANYGDFAGIPMKSEWIHSGYGDRHHNLRLQVHDHDQSGHFVLHFDLNCDVFNPQQREWLVQHFLQILAALLVEPNQSIHDVKLLSDQAWQARLVDFNLTTVAYPQNQTVVSLFEAQVNKTPEAVALVLNEQQVTYRELNQRANQLAHRLQANQLIGLFVERSIEAIVGILGVLKAGSAYVPIDSNSPIERIRFLLTDAQISILLTQQKLHSRVSKLNCEIICLDSDWQTMSKINFGLLNGDQIAYVIYTSGSTGQPKGVMISHQGLVHYIRWAQNYYLHDQCLDFPLYSSLAFDLTVTSIFTPLVSGGKLVIYPEEKGLEILTVIEDNAVDIIKLTPAHLNLIKEIPIQSSRIKKLIVGGEDFKTSLAQAIYNHFNAQVTIYNEYGPTETVVGCMIHQYDPTHDTLSSVPIGKPIDNTQIYILDDNLNPTPTGVIGEIYIAGKGVAHGYLNQPALTTERFVNNPFTPNTRMYRSGDLARWISQDQLEFLGRADYQVKIKGYRIELGEIEASLLKHPAVDEAIVDVVQHQLPKQPTQIHYCVKCGLPSNYPETSFDEQGVCNTCRDFETHQAKVQPYFKTKADLQAILAQAKATKVGKYDCLALLSGGKDSTYMLCQLVELGMTPLVFSLDNGYISESAKANIQHITDSLGVDLVWGSTPDMNTIFADSLHHFSNVCNGCFKTIYTLSLNLAHEKGIKYIVTGLSRGQLFETRLSDTFDAGLFDVAEIDKMVLDARKVYHRIEDAVSECLDTSFFDNDAIFEEIQFIDYYRYTDVEFNEIYDYLTRKTAWVRPKDTGRSTNCLINELGIYIHKKEQGYHNYALPYSWDVRMGHKTRAEALHELDDEIDEAKVRQMLKEIGYDEASAQVTEKQLAAYYVSPLTITELKTYLAQSLPEYMMPTHFFTLDKIPLTANGKVDREALPQVGEKQSTVNSDYIAPNTPKTIRLANIWAEVFHLEQVGLNDNFFALGGDSIISIQITAKAKQQGLQLEPKQLFEYQTIAELANVATSTTTPFIAEQGLVQGEVPLTSIQHWFFEQQHLYPQHWNQAVLLDIQGEIVPEYLSQAIRHLLSHHDALRLRFTYQENRWTQFNPAKIPPFDLLQVESPKAQNQIMARLNTQMDLTKGILLQAAYFKHRPEKADQLYLVIHHLAVDGFSWQILLEDIETAYTQLSQGKTISLPPKSTAFKTWADKLPETTTQTVDVPPIPTDYAPLTHLSRANTQTISSTLNASETKSLLRDIRAQTNELLLTALAQSLSTWLGSQSVFIHLESHGRDSMRDDVDLSRTVGWFTALDPIRLTLPQNALPGEALKAIKEQLRAIQGVNQKSLITPQILFNYLGQLDHIFPNSQWLKPSQTLQLSSHPENKYSHLIEINAWVMSGILQINWTYHTSQHRLETIQMLANRYLETLQKLIAYCLEHSEYSASDFPLAQLDEQAFDQLVNVLDQLEG</sequence>
<dbReference type="PANTHER" id="PTHR45398:SF1">
    <property type="entry name" value="ENZYME, PUTATIVE (JCVI)-RELATED"/>
    <property type="match status" value="1"/>
</dbReference>
<dbReference type="SUPFAM" id="SSF47336">
    <property type="entry name" value="ACP-like"/>
    <property type="match status" value="1"/>
</dbReference>
<dbReference type="Pfam" id="PF00668">
    <property type="entry name" value="Condensation"/>
    <property type="match status" value="1"/>
</dbReference>
<feature type="domain" description="Carrier" evidence="4">
    <location>
        <begin position="996"/>
        <end position="1070"/>
    </location>
</feature>
<dbReference type="InterPro" id="IPR001242">
    <property type="entry name" value="Condensation_dom"/>
</dbReference>
<dbReference type="Gene3D" id="2.30.38.10">
    <property type="entry name" value="Luciferase, Domain 3"/>
    <property type="match status" value="1"/>
</dbReference>
<dbReference type="Gene3D" id="3.30.559.30">
    <property type="entry name" value="Nonribosomal peptide synthetase, condensation domain"/>
    <property type="match status" value="2"/>
</dbReference>
<dbReference type="Pfam" id="PF00550">
    <property type="entry name" value="PP-binding"/>
    <property type="match status" value="1"/>
</dbReference>
<dbReference type="Gene3D" id="3.30.300.30">
    <property type="match status" value="2"/>
</dbReference>
<gene>
    <name evidence="5" type="ORF">THIOM_004780</name>
</gene>
<dbReference type="CDD" id="cd19534">
    <property type="entry name" value="E_NRPS"/>
    <property type="match status" value="1"/>
</dbReference>
<organism evidence="5 6">
    <name type="scientific">Candidatus Thiomargarita nelsonii</name>
    <dbReference type="NCBI Taxonomy" id="1003181"/>
    <lineage>
        <taxon>Bacteria</taxon>
        <taxon>Pseudomonadati</taxon>
        <taxon>Pseudomonadota</taxon>
        <taxon>Gammaproteobacteria</taxon>
        <taxon>Thiotrichales</taxon>
        <taxon>Thiotrichaceae</taxon>
        <taxon>Thiomargarita</taxon>
    </lineage>
</organism>
<dbReference type="InterPro" id="IPR006162">
    <property type="entry name" value="Ppantetheine_attach_site"/>
</dbReference>
<proteinExistence type="predicted"/>
<dbReference type="Gene3D" id="3.30.559.10">
    <property type="entry name" value="Chloramphenicol acetyltransferase-like domain"/>
    <property type="match status" value="1"/>
</dbReference>
<comment type="cofactor">
    <cofactor evidence="1">
        <name>pantetheine 4'-phosphate</name>
        <dbReference type="ChEBI" id="CHEBI:47942"/>
    </cofactor>
</comment>
<dbReference type="GO" id="GO:0003824">
    <property type="term" value="F:catalytic activity"/>
    <property type="evidence" value="ECO:0007669"/>
    <property type="project" value="InterPro"/>
</dbReference>
<dbReference type="PROSITE" id="PS00012">
    <property type="entry name" value="PHOSPHOPANTETHEINE"/>
    <property type="match status" value="1"/>
</dbReference>
<comment type="caution">
    <text evidence="5">The sequence shown here is derived from an EMBL/GenBank/DDBJ whole genome shotgun (WGS) entry which is preliminary data.</text>
</comment>
<reference evidence="5 6" key="1">
    <citation type="submission" date="2016-05" db="EMBL/GenBank/DDBJ databases">
        <title>Single-cell genome of chain-forming Candidatus Thiomargarita nelsonii and comparison to other large sulfur-oxidizing bacteria.</title>
        <authorList>
            <person name="Winkel M."/>
            <person name="Salman V."/>
            <person name="Woyke T."/>
            <person name="Schulz-Vogt H."/>
            <person name="Richter M."/>
            <person name="Flood B."/>
            <person name="Bailey J."/>
            <person name="Amann R."/>
            <person name="Mussmann M."/>
        </authorList>
    </citation>
    <scope>NUCLEOTIDE SEQUENCE [LARGE SCALE GENOMIC DNA]</scope>
    <source>
        <strain evidence="5 6">THI036</strain>
    </source>
</reference>
<dbReference type="FunFam" id="2.30.38.10:FF:000001">
    <property type="entry name" value="Non-ribosomal peptide synthetase PvdI"/>
    <property type="match status" value="1"/>
</dbReference>
<keyword evidence="6" id="KW-1185">Reference proteome</keyword>
<dbReference type="FunFam" id="3.40.50.980:FF:000001">
    <property type="entry name" value="Non-ribosomal peptide synthetase"/>
    <property type="match status" value="1"/>
</dbReference>
<dbReference type="SUPFAM" id="SSF52777">
    <property type="entry name" value="CoA-dependent acyltransferases"/>
    <property type="match status" value="3"/>
</dbReference>
<dbReference type="InterPro" id="IPR045851">
    <property type="entry name" value="AMP-bd_C_sf"/>
</dbReference>
<evidence type="ECO:0000256" key="3">
    <source>
        <dbReference type="ARBA" id="ARBA00022553"/>
    </source>
</evidence>
<dbReference type="InterPro" id="IPR009081">
    <property type="entry name" value="PP-bd_ACP"/>
</dbReference>
<dbReference type="FunFam" id="3.40.50.12780:FF:000012">
    <property type="entry name" value="Non-ribosomal peptide synthetase"/>
    <property type="match status" value="1"/>
</dbReference>
<dbReference type="EMBL" id="LUTY01002745">
    <property type="protein sequence ID" value="OAD19576.1"/>
    <property type="molecule type" value="Genomic_DNA"/>
</dbReference>
<dbReference type="InterPro" id="IPR020845">
    <property type="entry name" value="AMP-binding_CS"/>
</dbReference>
<dbReference type="Proteomes" id="UP000076962">
    <property type="component" value="Unassembled WGS sequence"/>
</dbReference>
<dbReference type="InterPro" id="IPR010060">
    <property type="entry name" value="NRPS_synth"/>
</dbReference>
<keyword evidence="3" id="KW-0597">Phosphoprotein</keyword>
<keyword evidence="2" id="KW-0596">Phosphopantetheine</keyword>
<dbReference type="Gene3D" id="3.40.50.620">
    <property type="entry name" value="HUPs"/>
    <property type="match status" value="1"/>
</dbReference>
<dbReference type="NCBIfam" id="TIGR01733">
    <property type="entry name" value="AA-adenyl-dom"/>
    <property type="match status" value="1"/>
</dbReference>
<dbReference type="PANTHER" id="PTHR45398">
    <property type="match status" value="1"/>
</dbReference>
<accession>A0A176RV27</accession>
<evidence type="ECO:0000313" key="5">
    <source>
        <dbReference type="EMBL" id="OAD19576.1"/>
    </source>
</evidence>
<dbReference type="InterPro" id="IPR010071">
    <property type="entry name" value="AA_adenyl_dom"/>
</dbReference>
<name>A0A176RV27_9GAMM</name>
<dbReference type="PATRIC" id="fig|1003181.4.peg.6283"/>
<dbReference type="PROSITE" id="PS00455">
    <property type="entry name" value="AMP_BINDING"/>
    <property type="match status" value="1"/>
</dbReference>
<evidence type="ECO:0000256" key="2">
    <source>
        <dbReference type="ARBA" id="ARBA00022450"/>
    </source>
</evidence>
<evidence type="ECO:0000259" key="4">
    <source>
        <dbReference type="PROSITE" id="PS50075"/>
    </source>
</evidence>
<dbReference type="SUPFAM" id="SSF52402">
    <property type="entry name" value="Adenine nucleotide alpha hydrolases-like"/>
    <property type="match status" value="1"/>
</dbReference>
<dbReference type="FunFam" id="1.10.1200.10:FF:000005">
    <property type="entry name" value="Nonribosomal peptide synthetase 1"/>
    <property type="match status" value="1"/>
</dbReference>
<dbReference type="Gene3D" id="1.10.1200.10">
    <property type="entry name" value="ACP-like"/>
    <property type="match status" value="1"/>
</dbReference>